<dbReference type="STRING" id="1095629.A0A0C9WR98"/>
<organism evidence="3 4">
    <name type="scientific">Laccaria amethystina LaAM-08-1</name>
    <dbReference type="NCBI Taxonomy" id="1095629"/>
    <lineage>
        <taxon>Eukaryota</taxon>
        <taxon>Fungi</taxon>
        <taxon>Dikarya</taxon>
        <taxon>Basidiomycota</taxon>
        <taxon>Agaricomycotina</taxon>
        <taxon>Agaricomycetes</taxon>
        <taxon>Agaricomycetidae</taxon>
        <taxon>Agaricales</taxon>
        <taxon>Agaricineae</taxon>
        <taxon>Hydnangiaceae</taxon>
        <taxon>Laccaria</taxon>
    </lineage>
</organism>
<protein>
    <submittedName>
        <fullName evidence="3">Unplaced genomic scaffold K443scaffold_79, whole genome shotgun sequence</fullName>
    </submittedName>
</protein>
<dbReference type="GO" id="GO:0004525">
    <property type="term" value="F:ribonuclease III activity"/>
    <property type="evidence" value="ECO:0007669"/>
    <property type="project" value="InterPro"/>
</dbReference>
<name>A0A0C9WR98_9AGAR</name>
<dbReference type="SUPFAM" id="SSF69065">
    <property type="entry name" value="RNase III domain-like"/>
    <property type="match status" value="1"/>
</dbReference>
<dbReference type="EMBL" id="KN838614">
    <property type="protein sequence ID" value="KIK00995.1"/>
    <property type="molecule type" value="Genomic_DNA"/>
</dbReference>
<evidence type="ECO:0000313" key="3">
    <source>
        <dbReference type="EMBL" id="KIK00995.1"/>
    </source>
</evidence>
<evidence type="ECO:0000259" key="2">
    <source>
        <dbReference type="PROSITE" id="PS50142"/>
    </source>
</evidence>
<evidence type="ECO:0000256" key="1">
    <source>
        <dbReference type="SAM" id="MobiDB-lite"/>
    </source>
</evidence>
<gene>
    <name evidence="3" type="ORF">K443DRAFT_678779</name>
</gene>
<sequence length="579" mass="64138">MSPRGRRSSPTTQLVEYLNYSDNWRDLKDLPTLVKGRLRRAQNSVKRSKDNNDLLEFIGDRVVNLACSLIVDKVKESSDHHTFVGRVLSNNDTLGRIAYQLDLHKDAHLDQRDEADVTEWSPRHAISPPKALADLFESYAGAVYEEHGWERVMGWLKQIFTPLLKPATEDFDRRSDTGRKFFDSWHGADQELQDYQERILDYLEFKSKFLTEAARSALDALPASTQFIFSKDGSLGIDADKAELGTHLVNFWICKIFIRVYPHLHQATHKGAHLITWVTELVVSTWTFGYLGSLLALSSFFDVEDVDYNSIRRITSPCSADASPQSGEALYRDKLSLALKVAIGWYHTKDPQAAEKWGESWFKFIVIRAHDIIAEDPNYQPSLPSGAGDTLSIHAAAVAAANSKPASTCTAITDLASGLEAITINDKSDGTSAQDEDVVIITRTQNSDLTKFRPVSRSSGGKTPKARASGPPTNSPPLPEKSKEGHTSSPKGFEETKALSVDEKLVIAFNDIKLNADANKVVSATTTEGKKMKVKLASTTSNHLEAANPTKVARSGKIPTEDIRKASSKWKPIARAEDV</sequence>
<reference evidence="3 4" key="1">
    <citation type="submission" date="2014-04" db="EMBL/GenBank/DDBJ databases">
        <authorList>
            <consortium name="DOE Joint Genome Institute"/>
            <person name="Kuo A."/>
            <person name="Kohler A."/>
            <person name="Nagy L.G."/>
            <person name="Floudas D."/>
            <person name="Copeland A."/>
            <person name="Barry K.W."/>
            <person name="Cichocki N."/>
            <person name="Veneault-Fourrey C."/>
            <person name="LaButti K."/>
            <person name="Lindquist E.A."/>
            <person name="Lipzen A."/>
            <person name="Lundell T."/>
            <person name="Morin E."/>
            <person name="Murat C."/>
            <person name="Sun H."/>
            <person name="Tunlid A."/>
            <person name="Henrissat B."/>
            <person name="Grigoriev I.V."/>
            <person name="Hibbett D.S."/>
            <person name="Martin F."/>
            <person name="Nordberg H.P."/>
            <person name="Cantor M.N."/>
            <person name="Hua S.X."/>
        </authorList>
    </citation>
    <scope>NUCLEOTIDE SEQUENCE [LARGE SCALE GENOMIC DNA]</scope>
    <source>
        <strain evidence="3 4">LaAM-08-1</strain>
    </source>
</reference>
<dbReference type="SMART" id="SM00535">
    <property type="entry name" value="RIBOc"/>
    <property type="match status" value="1"/>
</dbReference>
<dbReference type="OrthoDB" id="2392202at2759"/>
<dbReference type="Gene3D" id="1.10.1520.10">
    <property type="entry name" value="Ribonuclease III domain"/>
    <property type="match status" value="1"/>
</dbReference>
<dbReference type="InterPro" id="IPR000999">
    <property type="entry name" value="RNase_III_dom"/>
</dbReference>
<proteinExistence type="predicted"/>
<dbReference type="AlphaFoldDB" id="A0A0C9WR98"/>
<feature type="region of interest" description="Disordered" evidence="1">
    <location>
        <begin position="450"/>
        <end position="496"/>
    </location>
</feature>
<dbReference type="InterPro" id="IPR036389">
    <property type="entry name" value="RNase_III_sf"/>
</dbReference>
<feature type="compositionally biased region" description="Basic and acidic residues" evidence="1">
    <location>
        <begin position="480"/>
        <end position="496"/>
    </location>
</feature>
<dbReference type="HOGENOM" id="CLU_470951_0_0_1"/>
<dbReference type="Proteomes" id="UP000054477">
    <property type="component" value="Unassembled WGS sequence"/>
</dbReference>
<dbReference type="PROSITE" id="PS50142">
    <property type="entry name" value="RNASE_3_2"/>
    <property type="match status" value="1"/>
</dbReference>
<dbReference type="Pfam" id="PF00636">
    <property type="entry name" value="Ribonuclease_3"/>
    <property type="match status" value="1"/>
</dbReference>
<accession>A0A0C9WR98</accession>
<keyword evidence="4" id="KW-1185">Reference proteome</keyword>
<feature type="domain" description="RNase III" evidence="2">
    <location>
        <begin position="11"/>
        <end position="148"/>
    </location>
</feature>
<dbReference type="GO" id="GO:0006396">
    <property type="term" value="P:RNA processing"/>
    <property type="evidence" value="ECO:0007669"/>
    <property type="project" value="InterPro"/>
</dbReference>
<reference evidence="4" key="2">
    <citation type="submission" date="2015-01" db="EMBL/GenBank/DDBJ databases">
        <title>Evolutionary Origins and Diversification of the Mycorrhizal Mutualists.</title>
        <authorList>
            <consortium name="DOE Joint Genome Institute"/>
            <consortium name="Mycorrhizal Genomics Consortium"/>
            <person name="Kohler A."/>
            <person name="Kuo A."/>
            <person name="Nagy L.G."/>
            <person name="Floudas D."/>
            <person name="Copeland A."/>
            <person name="Barry K.W."/>
            <person name="Cichocki N."/>
            <person name="Veneault-Fourrey C."/>
            <person name="LaButti K."/>
            <person name="Lindquist E.A."/>
            <person name="Lipzen A."/>
            <person name="Lundell T."/>
            <person name="Morin E."/>
            <person name="Murat C."/>
            <person name="Riley R."/>
            <person name="Ohm R."/>
            <person name="Sun H."/>
            <person name="Tunlid A."/>
            <person name="Henrissat B."/>
            <person name="Grigoriev I.V."/>
            <person name="Hibbett D.S."/>
            <person name="Martin F."/>
        </authorList>
    </citation>
    <scope>NUCLEOTIDE SEQUENCE [LARGE SCALE GENOMIC DNA]</scope>
    <source>
        <strain evidence="4">LaAM-08-1</strain>
    </source>
</reference>
<dbReference type="CDD" id="cd00593">
    <property type="entry name" value="RIBOc"/>
    <property type="match status" value="1"/>
</dbReference>
<evidence type="ECO:0000313" key="4">
    <source>
        <dbReference type="Proteomes" id="UP000054477"/>
    </source>
</evidence>